<keyword evidence="3" id="KW-1185">Reference proteome</keyword>
<dbReference type="AlphaFoldDB" id="G0RXN9"/>
<organism evidence="3">
    <name type="scientific">Hypocrea jecorina (strain QM6a)</name>
    <name type="common">Trichoderma reesei</name>
    <dbReference type="NCBI Taxonomy" id="431241"/>
    <lineage>
        <taxon>Eukaryota</taxon>
        <taxon>Fungi</taxon>
        <taxon>Dikarya</taxon>
        <taxon>Ascomycota</taxon>
        <taxon>Pezizomycotina</taxon>
        <taxon>Sordariomycetes</taxon>
        <taxon>Hypocreomycetidae</taxon>
        <taxon>Hypocreales</taxon>
        <taxon>Hypocreaceae</taxon>
        <taxon>Trichoderma</taxon>
    </lineage>
</organism>
<keyword evidence="1" id="KW-1133">Transmembrane helix</keyword>
<dbReference type="HOGENOM" id="CLU_2794279_0_0_1"/>
<dbReference type="Proteomes" id="UP000008984">
    <property type="component" value="Unassembled WGS sequence"/>
</dbReference>
<gene>
    <name evidence="2" type="ORF">TRIREDRAFT_112674</name>
</gene>
<dbReference type="GeneID" id="18482631"/>
<evidence type="ECO:0000313" key="2">
    <source>
        <dbReference type="EMBL" id="EGR44051.1"/>
    </source>
</evidence>
<dbReference type="KEGG" id="tre:TRIREDRAFT_112674"/>
<proteinExistence type="predicted"/>
<dbReference type="RefSeq" id="XP_006970008.1">
    <property type="nucleotide sequence ID" value="XM_006969946.1"/>
</dbReference>
<keyword evidence="1" id="KW-0812">Transmembrane</keyword>
<feature type="transmembrane region" description="Helical" evidence="1">
    <location>
        <begin position="22"/>
        <end position="39"/>
    </location>
</feature>
<evidence type="ECO:0000313" key="3">
    <source>
        <dbReference type="Proteomes" id="UP000008984"/>
    </source>
</evidence>
<name>G0RXN9_HYPJQ</name>
<accession>G0RXN9</accession>
<evidence type="ECO:0000256" key="1">
    <source>
        <dbReference type="SAM" id="Phobius"/>
    </source>
</evidence>
<protein>
    <submittedName>
        <fullName evidence="2">Predicted protein</fullName>
    </submittedName>
</protein>
<dbReference type="EMBL" id="GL985110">
    <property type="protein sequence ID" value="EGR44051.1"/>
    <property type="molecule type" value="Genomic_DNA"/>
</dbReference>
<sequence>MDLHYAYLDYNLKDLNKVTKRVLLYIALGYIKGILAGFLKRISAYIKNKYSLFKLSRGLCIGTHRNLF</sequence>
<dbReference type="VEuPathDB" id="FungiDB:TRIREDRAFT_112674"/>
<keyword evidence="1" id="KW-0472">Membrane</keyword>
<reference evidence="2 3" key="1">
    <citation type="journal article" date="2008" name="Nat. Biotechnol.">
        <title>Genome sequencing and analysis of the biomass-degrading fungus Trichoderma reesei (syn. Hypocrea jecorina).</title>
        <authorList>
            <person name="Martinez D."/>
            <person name="Berka R.M."/>
            <person name="Henrissat B."/>
            <person name="Saloheimo M."/>
            <person name="Arvas M."/>
            <person name="Baker S.E."/>
            <person name="Chapman J."/>
            <person name="Chertkov O."/>
            <person name="Coutinho P.M."/>
            <person name="Cullen D."/>
            <person name="Danchin E.G."/>
            <person name="Grigoriev I.V."/>
            <person name="Harris P."/>
            <person name="Jackson M."/>
            <person name="Kubicek C.P."/>
            <person name="Han C.S."/>
            <person name="Ho I."/>
            <person name="Larrondo L.F."/>
            <person name="de Leon A.L."/>
            <person name="Magnuson J.K."/>
            <person name="Merino S."/>
            <person name="Misra M."/>
            <person name="Nelson B."/>
            <person name="Putnam N."/>
            <person name="Robbertse B."/>
            <person name="Salamov A.A."/>
            <person name="Schmoll M."/>
            <person name="Terry A."/>
            <person name="Thayer N."/>
            <person name="Westerholm-Parvinen A."/>
            <person name="Schoch C.L."/>
            <person name="Yao J."/>
            <person name="Barabote R."/>
            <person name="Nelson M.A."/>
            <person name="Detter C."/>
            <person name="Bruce D."/>
            <person name="Kuske C.R."/>
            <person name="Xie G."/>
            <person name="Richardson P."/>
            <person name="Rokhsar D.S."/>
            <person name="Lucas S.M."/>
            <person name="Rubin E.M."/>
            <person name="Dunn-Coleman N."/>
            <person name="Ward M."/>
            <person name="Brettin T.S."/>
        </authorList>
    </citation>
    <scope>NUCLEOTIDE SEQUENCE [LARGE SCALE GENOMIC DNA]</scope>
    <source>
        <strain evidence="2 3">QM6a</strain>
    </source>
</reference>